<sequence>MAHPIFISRLWQLKNIILPVLLLMVSFGIQAERRLEHGVLQAYWKAQWSDNATINVPALGFRYYWLDDQGKLKKVINIYVKGTLKEQLLFIRQNFSDIPENFIKFREWYVNQQGSLLVNNIAQYTECSSENYSAVLLSFVPVQNKPASNIDDMNAQVPCGGDGHYPWLTTYHLQHEWNQLSFKEWPDDNANNTYSVMADDVVVKIRTINKYWIYAALYDDSKADRMSDKRGYIRRGHLKPDN</sequence>
<name>A0AAP9U550_KLEAE</name>
<dbReference type="AlphaFoldDB" id="A0AAP9U550"/>
<gene>
    <name evidence="1" type="ORF">HV331_11270</name>
</gene>
<accession>A0AAP9U550</accession>
<evidence type="ECO:0000313" key="2">
    <source>
        <dbReference type="Proteomes" id="UP000514462"/>
    </source>
</evidence>
<dbReference type="EMBL" id="CP055904">
    <property type="protein sequence ID" value="QMR40018.1"/>
    <property type="molecule type" value="Genomic_DNA"/>
</dbReference>
<dbReference type="Proteomes" id="UP000514462">
    <property type="component" value="Chromosome"/>
</dbReference>
<evidence type="ECO:0000313" key="1">
    <source>
        <dbReference type="EMBL" id="QMR40018.1"/>
    </source>
</evidence>
<reference evidence="2" key="1">
    <citation type="submission" date="2020-06" db="EMBL/GenBank/DDBJ databases">
        <title>REHAB project genomes.</title>
        <authorList>
            <person name="Shaw L.P."/>
        </authorList>
    </citation>
    <scope>NUCLEOTIDE SEQUENCE [LARGE SCALE GENOMIC DNA]</scope>
    <source>
        <strain evidence="2">RHBSTW-00938</strain>
    </source>
</reference>
<protein>
    <submittedName>
        <fullName evidence="1">Uncharacterized protein</fullName>
    </submittedName>
</protein>
<dbReference type="RefSeq" id="WP_045375307.1">
    <property type="nucleotide sequence ID" value="NZ_CP055904.1"/>
</dbReference>
<organism evidence="1 2">
    <name type="scientific">Klebsiella aerogenes</name>
    <name type="common">Enterobacter aerogenes</name>
    <dbReference type="NCBI Taxonomy" id="548"/>
    <lineage>
        <taxon>Bacteria</taxon>
        <taxon>Pseudomonadati</taxon>
        <taxon>Pseudomonadota</taxon>
        <taxon>Gammaproteobacteria</taxon>
        <taxon>Enterobacterales</taxon>
        <taxon>Enterobacteriaceae</taxon>
        <taxon>Klebsiella/Raoultella group</taxon>
        <taxon>Klebsiella</taxon>
    </lineage>
</organism>
<proteinExistence type="predicted"/>